<protein>
    <recommendedName>
        <fullName evidence="4">Plastid lipid-associated protein/fibrillin conserved domain-containing protein</fullName>
    </recommendedName>
</protein>
<name>A0A1Z5JF89_FISSO</name>
<reference evidence="5 6" key="1">
    <citation type="journal article" date="2015" name="Plant Cell">
        <title>Oil accumulation by the oleaginous diatom Fistulifera solaris as revealed by the genome and transcriptome.</title>
        <authorList>
            <person name="Tanaka T."/>
            <person name="Maeda Y."/>
            <person name="Veluchamy A."/>
            <person name="Tanaka M."/>
            <person name="Abida H."/>
            <person name="Marechal E."/>
            <person name="Bowler C."/>
            <person name="Muto M."/>
            <person name="Sunaga Y."/>
            <person name="Tanaka M."/>
            <person name="Yoshino T."/>
            <person name="Taniguchi T."/>
            <person name="Fukuda Y."/>
            <person name="Nemoto M."/>
            <person name="Matsumoto M."/>
            <person name="Wong P.S."/>
            <person name="Aburatani S."/>
            <person name="Fujibuchi W."/>
        </authorList>
    </citation>
    <scope>NUCLEOTIDE SEQUENCE [LARGE SCALE GENOMIC DNA]</scope>
    <source>
        <strain evidence="5 6">JPCC DA0580</strain>
    </source>
</reference>
<evidence type="ECO:0000256" key="1">
    <source>
        <dbReference type="ARBA" id="ARBA00004474"/>
    </source>
</evidence>
<dbReference type="InParanoid" id="A0A1Z5JF89"/>
<evidence type="ECO:0000256" key="3">
    <source>
        <dbReference type="SAM" id="SignalP"/>
    </source>
</evidence>
<sequence>MKILPRNHSNAFRMKAWMSLCLLLNFSDGFLLSEQFRRGHLRLHTASLDEINETNPHSLEEVQEKKRLKLKRKLKNLSEQTDRGFRATLEEQNKIRKMIFQLAALNPTPAPAEAYFSANKQRMDATYTTAASARGKWTLIFTDAPDITSLKSPFNPWAELGRIGQECEPPTIANVIEWKAPNWVQQSPFVPDLWKGRSESGVPRILQKVVTDVRASPQSPSKVFLRLSGFKIEGPPVDGARDVSDLFGFISQNGVVAGGLQQFPINLQGPLSAPFGEFEILYLDEEMRITRTGQNYYAVNLRDSLYTEWF</sequence>
<dbReference type="AlphaFoldDB" id="A0A1Z5JF89"/>
<feature type="chain" id="PRO_5012554799" description="Plastid lipid-associated protein/fibrillin conserved domain-containing protein" evidence="3">
    <location>
        <begin position="30"/>
        <end position="310"/>
    </location>
</feature>
<evidence type="ECO:0000313" key="6">
    <source>
        <dbReference type="Proteomes" id="UP000198406"/>
    </source>
</evidence>
<dbReference type="OrthoDB" id="199943at2759"/>
<proteinExistence type="predicted"/>
<feature type="signal peptide" evidence="3">
    <location>
        <begin position="1"/>
        <end position="29"/>
    </location>
</feature>
<evidence type="ECO:0000256" key="2">
    <source>
        <dbReference type="ARBA" id="ARBA00022640"/>
    </source>
</evidence>
<dbReference type="InterPro" id="IPR039633">
    <property type="entry name" value="PAP"/>
</dbReference>
<dbReference type="GO" id="GO:0009536">
    <property type="term" value="C:plastid"/>
    <property type="evidence" value="ECO:0007669"/>
    <property type="project" value="UniProtKB-SubCell"/>
</dbReference>
<comment type="subcellular location">
    <subcellularLocation>
        <location evidence="1">Plastid</location>
    </subcellularLocation>
</comment>
<keyword evidence="3" id="KW-0732">Signal</keyword>
<feature type="domain" description="Plastid lipid-associated protein/fibrillin conserved" evidence="4">
    <location>
        <begin position="69"/>
        <end position="297"/>
    </location>
</feature>
<accession>A0A1Z5JF89</accession>
<gene>
    <name evidence="5" type="ORF">FisN_2Hh260</name>
</gene>
<dbReference type="InterPro" id="IPR006843">
    <property type="entry name" value="PAP/fibrillin_dom"/>
</dbReference>
<keyword evidence="2" id="KW-0934">Plastid</keyword>
<evidence type="ECO:0000259" key="4">
    <source>
        <dbReference type="Pfam" id="PF04755"/>
    </source>
</evidence>
<dbReference type="Pfam" id="PF04755">
    <property type="entry name" value="PAP_fibrillin"/>
    <property type="match status" value="1"/>
</dbReference>
<dbReference type="Proteomes" id="UP000198406">
    <property type="component" value="Unassembled WGS sequence"/>
</dbReference>
<comment type="caution">
    <text evidence="5">The sequence shown here is derived from an EMBL/GenBank/DDBJ whole genome shotgun (WGS) entry which is preliminary data.</text>
</comment>
<dbReference type="EMBL" id="BDSP01000051">
    <property type="protein sequence ID" value="GAX12428.1"/>
    <property type="molecule type" value="Genomic_DNA"/>
</dbReference>
<evidence type="ECO:0000313" key="5">
    <source>
        <dbReference type="EMBL" id="GAX12428.1"/>
    </source>
</evidence>
<keyword evidence="6" id="KW-1185">Reference proteome</keyword>
<dbReference type="PANTHER" id="PTHR31906">
    <property type="entry name" value="PLASTID-LIPID-ASSOCIATED PROTEIN 4, CHLOROPLASTIC-RELATED"/>
    <property type="match status" value="1"/>
</dbReference>
<organism evidence="5 6">
    <name type="scientific">Fistulifera solaris</name>
    <name type="common">Oleaginous diatom</name>
    <dbReference type="NCBI Taxonomy" id="1519565"/>
    <lineage>
        <taxon>Eukaryota</taxon>
        <taxon>Sar</taxon>
        <taxon>Stramenopiles</taxon>
        <taxon>Ochrophyta</taxon>
        <taxon>Bacillariophyta</taxon>
        <taxon>Bacillariophyceae</taxon>
        <taxon>Bacillariophycidae</taxon>
        <taxon>Naviculales</taxon>
        <taxon>Naviculaceae</taxon>
        <taxon>Fistulifera</taxon>
    </lineage>
</organism>